<dbReference type="InterPro" id="IPR013842">
    <property type="entry name" value="LepA_CTD"/>
</dbReference>
<evidence type="ECO:0000256" key="11">
    <source>
        <dbReference type="ARBA" id="ARBA00066744"/>
    </source>
</evidence>
<accession>A0A0J8B056</accession>
<dbReference type="Gene3D" id="2.40.30.10">
    <property type="entry name" value="Translation factors"/>
    <property type="match status" value="1"/>
</dbReference>
<dbReference type="PANTHER" id="PTHR43512">
    <property type="entry name" value="TRANSLATION FACTOR GUF1-RELATED"/>
    <property type="match status" value="1"/>
</dbReference>
<dbReference type="InterPro" id="IPR005225">
    <property type="entry name" value="Small_GTP-bd"/>
</dbReference>
<feature type="binding site" evidence="12">
    <location>
        <begin position="17"/>
        <end position="22"/>
    </location>
    <ligand>
        <name>GTP</name>
        <dbReference type="ChEBI" id="CHEBI:37565"/>
    </ligand>
</feature>
<dbReference type="CDD" id="cd16260">
    <property type="entry name" value="EF4_III"/>
    <property type="match status" value="1"/>
</dbReference>
<dbReference type="GO" id="GO:0043022">
    <property type="term" value="F:ribosome binding"/>
    <property type="evidence" value="ECO:0007669"/>
    <property type="project" value="UniProtKB-UniRule"/>
</dbReference>
<evidence type="ECO:0000256" key="1">
    <source>
        <dbReference type="ARBA" id="ARBA00005454"/>
    </source>
</evidence>
<dbReference type="PATRIC" id="fig|1114963.3.peg.1163"/>
<dbReference type="PANTHER" id="PTHR43512:SF4">
    <property type="entry name" value="TRANSLATION FACTOR GUF1 HOMOLOG, CHLOROPLASTIC"/>
    <property type="match status" value="1"/>
</dbReference>
<comment type="subcellular location">
    <subcellularLocation>
        <location evidence="12">Cell membrane</location>
        <topology evidence="12">Peripheral membrane protein</topology>
        <orientation evidence="12">Cytoplasmic side</orientation>
    </subcellularLocation>
</comment>
<dbReference type="InterPro" id="IPR004161">
    <property type="entry name" value="EFTu-like_2"/>
</dbReference>
<dbReference type="FunFam" id="3.30.70.2570:FF:000001">
    <property type="entry name" value="Translation factor GUF1, mitochondrial"/>
    <property type="match status" value="1"/>
</dbReference>
<dbReference type="Pfam" id="PF00679">
    <property type="entry name" value="EFG_C"/>
    <property type="match status" value="1"/>
</dbReference>
<dbReference type="FunFam" id="2.40.30.10:FF:000015">
    <property type="entry name" value="Translation factor GUF1, mitochondrial"/>
    <property type="match status" value="1"/>
</dbReference>
<keyword evidence="14" id="KW-0251">Elongation factor</keyword>
<evidence type="ECO:0000259" key="13">
    <source>
        <dbReference type="PROSITE" id="PS51722"/>
    </source>
</evidence>
<dbReference type="Pfam" id="PF03144">
    <property type="entry name" value="GTP_EFTU_D2"/>
    <property type="match status" value="1"/>
</dbReference>
<evidence type="ECO:0000256" key="7">
    <source>
        <dbReference type="ARBA" id="ARBA00023136"/>
    </source>
</evidence>
<comment type="caution">
    <text evidence="14">The sequence shown here is derived from an EMBL/GenBank/DDBJ whole genome shotgun (WGS) entry which is preliminary data.</text>
</comment>
<dbReference type="PROSITE" id="PS00301">
    <property type="entry name" value="G_TR_1"/>
    <property type="match status" value="1"/>
</dbReference>
<comment type="similarity">
    <text evidence="10">Belongs to the GTP-binding elongation factor family. LepA subfamily.</text>
</comment>
<sequence length="600" mass="66538">MTELAQIRNFSIIAHIDHGKSTLADRLIQSTGGLTEREMSAQVLDNMDIEKERGITIKAQTVRLNYTAADGLTYELNLMDTPGHVDFAYEVSRSLAACEGALLVVDAAQGVEAQTLANVYQSIEHDHEIVPVINKIDLPAAEPEKVRAEIEEVIGIDASEAVLASAKSGIGIAEVLEAIVKKIPPPKGDRTKPLKAMLIDSWYDPYLGVVILVRVIDGVIKKGLNVKFMQGSTEHLIDRVGCFTPKRVDLPELGPGEIGFITAQIKEVEQAKVGDTITTVKGGATQALPGYKEVQPVVFCGLFPVDANDFEKLRESIGKLRLNDASFSFEMESSAALGFGFRCGFLGLLHLEIIQERLSREYDLDLITTAPSVVYRLSMTDGSVKELHNPADMPDPVKIDFMEEPWIKAVIYTPDEYLGSILKLCQDRRGIQKDLTYVGGRAQVTYDLPLNEVVFDFYDRLKSISRGYASFDYEQTGLREGDLVMMNILVNNEPVDALSMIVHRNQAEPRGRGLVERLKELIPRHMFKVPIQAAIGAKVIARETISAMRKDVTAKCYGGDISRKKKLLDKQKEGKKRMREYGNVQIPQEAFIAALRMGEE</sequence>
<dbReference type="CDD" id="cd01890">
    <property type="entry name" value="LepA"/>
    <property type="match status" value="1"/>
</dbReference>
<name>A0A0J8B056_9SPHN</name>
<dbReference type="GO" id="GO:0045727">
    <property type="term" value="P:positive regulation of translation"/>
    <property type="evidence" value="ECO:0007669"/>
    <property type="project" value="UniProtKB-UniRule"/>
</dbReference>
<dbReference type="Gene3D" id="3.30.70.870">
    <property type="entry name" value="Elongation Factor G (Translational Gtpase), domain 3"/>
    <property type="match status" value="1"/>
</dbReference>
<keyword evidence="3 12" id="KW-0547">Nucleotide-binding</keyword>
<dbReference type="InterPro" id="IPR006297">
    <property type="entry name" value="EF-4"/>
</dbReference>
<comment type="function">
    <text evidence="9 12">Required for accurate and efficient protein synthesis under certain stress conditions. May act as a fidelity factor of the translation reaction, by catalyzing a one-codon backward translocation of tRNAs on improperly translocated ribosomes. Back-translocation proceeds from a post-translocation (POST) complex to a pre-translocation (PRE) complex, thus giving elongation factor G a second chance to translocate the tRNAs correctly. Binds to ribosomes in a GTP-dependent manner.</text>
</comment>
<dbReference type="EC" id="3.6.5.n1" evidence="11 12"/>
<evidence type="ECO:0000256" key="6">
    <source>
        <dbReference type="ARBA" id="ARBA00023134"/>
    </source>
</evidence>
<evidence type="ECO:0000313" key="14">
    <source>
        <dbReference type="EMBL" id="KMS59770.1"/>
    </source>
</evidence>
<keyword evidence="5 12" id="KW-0648">Protein biosynthesis</keyword>
<evidence type="ECO:0000256" key="9">
    <source>
        <dbReference type="ARBA" id="ARBA00057626"/>
    </source>
</evidence>
<dbReference type="GO" id="GO:0003924">
    <property type="term" value="F:GTPase activity"/>
    <property type="evidence" value="ECO:0007669"/>
    <property type="project" value="UniProtKB-UniRule"/>
</dbReference>
<evidence type="ECO:0000256" key="8">
    <source>
        <dbReference type="ARBA" id="ARBA00050293"/>
    </source>
</evidence>
<evidence type="ECO:0000313" key="15">
    <source>
        <dbReference type="Proteomes" id="UP000052268"/>
    </source>
</evidence>
<dbReference type="Pfam" id="PF00009">
    <property type="entry name" value="GTP_EFTU"/>
    <property type="match status" value="1"/>
</dbReference>
<dbReference type="PRINTS" id="PR00315">
    <property type="entry name" value="ELONGATNFCT"/>
</dbReference>
<dbReference type="HAMAP" id="MF_00071">
    <property type="entry name" value="LepA"/>
    <property type="match status" value="1"/>
</dbReference>
<dbReference type="Proteomes" id="UP000052268">
    <property type="component" value="Unassembled WGS sequence"/>
</dbReference>
<dbReference type="GO" id="GO:0005525">
    <property type="term" value="F:GTP binding"/>
    <property type="evidence" value="ECO:0007669"/>
    <property type="project" value="UniProtKB-UniRule"/>
</dbReference>
<keyword evidence="2 12" id="KW-1003">Cell membrane</keyword>
<dbReference type="RefSeq" id="WP_059150482.1">
    <property type="nucleotide sequence ID" value="NZ_KQ130452.1"/>
</dbReference>
<dbReference type="FunFam" id="3.40.50.300:FF:000078">
    <property type="entry name" value="Elongation factor 4"/>
    <property type="match status" value="1"/>
</dbReference>
<organism evidence="14 15">
    <name type="scientific">Novosphingobium barchaimii LL02</name>
    <dbReference type="NCBI Taxonomy" id="1114963"/>
    <lineage>
        <taxon>Bacteria</taxon>
        <taxon>Pseudomonadati</taxon>
        <taxon>Pseudomonadota</taxon>
        <taxon>Alphaproteobacteria</taxon>
        <taxon>Sphingomonadales</taxon>
        <taxon>Sphingomonadaceae</taxon>
        <taxon>Novosphingobium</taxon>
    </lineage>
</organism>
<evidence type="ECO:0000256" key="12">
    <source>
        <dbReference type="HAMAP-Rule" id="MF_00071"/>
    </source>
</evidence>
<gene>
    <name evidence="12" type="primary">lepA</name>
    <name evidence="14" type="ORF">V474_11280</name>
</gene>
<evidence type="ECO:0000256" key="3">
    <source>
        <dbReference type="ARBA" id="ARBA00022741"/>
    </source>
</evidence>
<keyword evidence="7 12" id="KW-0472">Membrane</keyword>
<evidence type="ECO:0000256" key="10">
    <source>
        <dbReference type="ARBA" id="ARBA00061052"/>
    </source>
</evidence>
<dbReference type="EMBL" id="JACU01000002">
    <property type="protein sequence ID" value="KMS59770.1"/>
    <property type="molecule type" value="Genomic_DNA"/>
</dbReference>
<reference evidence="14 15" key="1">
    <citation type="journal article" date="2015" name="G3 (Bethesda)">
        <title>Insights into Ongoing Evolution of the Hexachlorocyclohexane Catabolic Pathway from Comparative Genomics of Ten Sphingomonadaceae Strains.</title>
        <authorList>
            <person name="Pearce S.L."/>
            <person name="Oakeshott J.G."/>
            <person name="Pandey G."/>
        </authorList>
    </citation>
    <scope>NUCLEOTIDE SEQUENCE [LARGE SCALE GENOMIC DNA]</scope>
    <source>
        <strain evidence="14 15">LL02</strain>
    </source>
</reference>
<dbReference type="InterPro" id="IPR000795">
    <property type="entry name" value="T_Tr_GTP-bd_dom"/>
</dbReference>
<dbReference type="GO" id="GO:0097216">
    <property type="term" value="F:guanosine tetraphosphate binding"/>
    <property type="evidence" value="ECO:0007669"/>
    <property type="project" value="UniProtKB-ARBA"/>
</dbReference>
<dbReference type="PROSITE" id="PS51722">
    <property type="entry name" value="G_TR_2"/>
    <property type="match status" value="1"/>
</dbReference>
<dbReference type="Gene3D" id="3.40.50.300">
    <property type="entry name" value="P-loop containing nucleotide triphosphate hydrolases"/>
    <property type="match status" value="1"/>
</dbReference>
<dbReference type="SUPFAM" id="SSF52540">
    <property type="entry name" value="P-loop containing nucleoside triphosphate hydrolases"/>
    <property type="match status" value="1"/>
</dbReference>
<dbReference type="OrthoDB" id="9802948at2"/>
<dbReference type="InterPro" id="IPR027417">
    <property type="entry name" value="P-loop_NTPase"/>
</dbReference>
<keyword evidence="4 12" id="KW-0378">Hydrolase</keyword>
<comment type="catalytic activity">
    <reaction evidence="8 12">
        <text>GTP + H2O = GDP + phosphate + H(+)</text>
        <dbReference type="Rhea" id="RHEA:19669"/>
        <dbReference type="ChEBI" id="CHEBI:15377"/>
        <dbReference type="ChEBI" id="CHEBI:15378"/>
        <dbReference type="ChEBI" id="CHEBI:37565"/>
        <dbReference type="ChEBI" id="CHEBI:43474"/>
        <dbReference type="ChEBI" id="CHEBI:58189"/>
        <dbReference type="EC" id="3.6.5.n1"/>
    </reaction>
</comment>
<dbReference type="InterPro" id="IPR035647">
    <property type="entry name" value="EFG_III/V"/>
</dbReference>
<dbReference type="InterPro" id="IPR031157">
    <property type="entry name" value="G_TR_CS"/>
</dbReference>
<dbReference type="CDD" id="cd03699">
    <property type="entry name" value="EF4_II"/>
    <property type="match status" value="1"/>
</dbReference>
<keyword evidence="6 12" id="KW-0342">GTP-binding</keyword>
<dbReference type="NCBIfam" id="TIGR01393">
    <property type="entry name" value="lepA"/>
    <property type="match status" value="1"/>
</dbReference>
<feature type="domain" description="Tr-type G" evidence="13">
    <location>
        <begin position="5"/>
        <end position="187"/>
    </location>
</feature>
<evidence type="ECO:0000256" key="4">
    <source>
        <dbReference type="ARBA" id="ARBA00022801"/>
    </source>
</evidence>
<dbReference type="Gene3D" id="3.30.70.2570">
    <property type="entry name" value="Elongation factor 4, C-terminal domain"/>
    <property type="match status" value="1"/>
</dbReference>
<dbReference type="CDD" id="cd03709">
    <property type="entry name" value="lepA_C"/>
    <property type="match status" value="1"/>
</dbReference>
<dbReference type="SUPFAM" id="SSF54980">
    <property type="entry name" value="EF-G C-terminal domain-like"/>
    <property type="match status" value="2"/>
</dbReference>
<dbReference type="Gene3D" id="3.30.70.240">
    <property type="match status" value="1"/>
</dbReference>
<dbReference type="GO" id="GO:0005886">
    <property type="term" value="C:plasma membrane"/>
    <property type="evidence" value="ECO:0007669"/>
    <property type="project" value="UniProtKB-SubCell"/>
</dbReference>
<proteinExistence type="inferred from homology"/>
<feature type="binding site" evidence="12">
    <location>
        <begin position="134"/>
        <end position="137"/>
    </location>
    <ligand>
        <name>GTP</name>
        <dbReference type="ChEBI" id="CHEBI:37565"/>
    </ligand>
</feature>
<dbReference type="GO" id="GO:0003746">
    <property type="term" value="F:translation elongation factor activity"/>
    <property type="evidence" value="ECO:0007669"/>
    <property type="project" value="UniProtKB-UniRule"/>
</dbReference>
<dbReference type="InterPro" id="IPR000640">
    <property type="entry name" value="EFG_V-like"/>
</dbReference>
<dbReference type="InterPro" id="IPR038363">
    <property type="entry name" value="LepA_C_sf"/>
</dbReference>
<evidence type="ECO:0000256" key="2">
    <source>
        <dbReference type="ARBA" id="ARBA00022475"/>
    </source>
</evidence>
<keyword evidence="15" id="KW-1185">Reference proteome</keyword>
<dbReference type="AlphaFoldDB" id="A0A0J8B056"/>
<evidence type="ECO:0000256" key="5">
    <source>
        <dbReference type="ARBA" id="ARBA00022917"/>
    </source>
</evidence>
<protein>
    <recommendedName>
        <fullName evidence="11 12">Elongation factor 4</fullName>
        <shortName evidence="12">EF-4</shortName>
        <ecNumber evidence="11 12">3.6.5.n1</ecNumber>
    </recommendedName>
    <alternativeName>
        <fullName evidence="12">Ribosomal back-translocase LepA</fullName>
    </alternativeName>
</protein>
<dbReference type="FunFam" id="3.30.70.870:FF:000004">
    <property type="entry name" value="Translation factor GUF1, mitochondrial"/>
    <property type="match status" value="1"/>
</dbReference>
<dbReference type="InterPro" id="IPR035654">
    <property type="entry name" value="LepA_IV"/>
</dbReference>
<dbReference type="Pfam" id="PF06421">
    <property type="entry name" value="LepA_C"/>
    <property type="match status" value="1"/>
</dbReference>
<dbReference type="FunFam" id="3.30.70.240:FF:000007">
    <property type="entry name" value="Translation factor GUF1, mitochondrial"/>
    <property type="match status" value="1"/>
</dbReference>
<dbReference type="NCBIfam" id="TIGR00231">
    <property type="entry name" value="small_GTP"/>
    <property type="match status" value="1"/>
</dbReference>
<comment type="similarity">
    <text evidence="1 12">Belongs to the TRAFAC class translation factor GTPase superfamily. Classic translation factor GTPase family. LepA subfamily.</text>
</comment>